<dbReference type="EMBL" id="JAUIQD010000004">
    <property type="protein sequence ID" value="KAK3353975.1"/>
    <property type="molecule type" value="Genomic_DNA"/>
</dbReference>
<feature type="compositionally biased region" description="Low complexity" evidence="1">
    <location>
        <begin position="78"/>
        <end position="90"/>
    </location>
</feature>
<comment type="caution">
    <text evidence="3">The sequence shown here is derived from an EMBL/GenBank/DDBJ whole genome shotgun (WGS) entry which is preliminary data.</text>
</comment>
<feature type="region of interest" description="Disordered" evidence="1">
    <location>
        <begin position="195"/>
        <end position="255"/>
    </location>
</feature>
<organism evidence="3 4">
    <name type="scientific">Lasiosphaeria hispida</name>
    <dbReference type="NCBI Taxonomy" id="260671"/>
    <lineage>
        <taxon>Eukaryota</taxon>
        <taxon>Fungi</taxon>
        <taxon>Dikarya</taxon>
        <taxon>Ascomycota</taxon>
        <taxon>Pezizomycotina</taxon>
        <taxon>Sordariomycetes</taxon>
        <taxon>Sordariomycetidae</taxon>
        <taxon>Sordariales</taxon>
        <taxon>Lasiosphaeriaceae</taxon>
        <taxon>Lasiosphaeria</taxon>
    </lineage>
</organism>
<evidence type="ECO:0000313" key="4">
    <source>
        <dbReference type="Proteomes" id="UP001275084"/>
    </source>
</evidence>
<feature type="domain" description="Clr5" evidence="2">
    <location>
        <begin position="22"/>
        <end position="72"/>
    </location>
</feature>
<name>A0AAJ0HK12_9PEZI</name>
<sequence>MPLQQLVWKTAPAVPRAKPLPAERWEEHREVLCDLYTRMTLEDLMKFMQTRHKFSPTRKQYVLQFERWGVHKYKRSHAASNAAEPSNAAESETERQFDLGRASGTPDTPPASELPRHVLAARSKRRPPPPPSKERQASSGTSLGAQSSSIDPKQQLRPAEKVENHPPPPPPKKRQKLETFISQKEWGNLEQAFGFTSNSTTDANTNTSTNTNSISNSNGNSNTSLASPDTSMTDLDFPSASSRPESQSPKNTVEQTEKNMANIRYHQQPFLFPTSFSIETWRGQSDSITHTRASSSEEHQIRPPSLRGITPESAGLADISPDPTGLLQNSKSKGKGVDYGEWSPRSRERRSTSKELPVAVIDCSKPADTFSYDQILTINVAADLLLHTHCYQDAFELYVLLIKWTTARPPCRFVDELATYAVLGCARSAITDAHISITQNLLNQRLARRPAYAVDTAETFLCRSILSNLYWRSGDKTNAQTHKNLALRSRLVETRSLSCLAELPNRSLDLVTYQVLVQVLVDEGKQAFIPAIKDSMVCLKPGPFGYSRGKLSNTVLRGCLAWIRHAISSRGMDASWKNLRTLDSKNNLRTGFMTLFCTVWGALRYRTEVNKVPSWTQEAPFSLGISPTETLAAISLVLQHTAPSELRIIESDFPYHYLDAVLKAVDKALLLPPLKLATTFLDALGDIKRLFRPGSTTEQKAYNTLARDYVRAFVQKQLRLTLPPIPSPTTIPTQDRAAFMAPQTDHGAAVNTSDLFPALAESLRSRDLQSMEALREQIDGGLQAALSKMSLELPSAALGGEGASSIVSWPSLEGVGFGQFATAAGGSGGFGSLVSVPGEGVVGRGVEMLKGRLGEVEEVVGGWRRQAVH</sequence>
<feature type="compositionally biased region" description="Polar residues" evidence="1">
    <location>
        <begin position="225"/>
        <end position="254"/>
    </location>
</feature>
<dbReference type="AlphaFoldDB" id="A0AAJ0HK12"/>
<evidence type="ECO:0000313" key="3">
    <source>
        <dbReference type="EMBL" id="KAK3353975.1"/>
    </source>
</evidence>
<reference evidence="3" key="2">
    <citation type="submission" date="2023-06" db="EMBL/GenBank/DDBJ databases">
        <authorList>
            <consortium name="Lawrence Berkeley National Laboratory"/>
            <person name="Haridas S."/>
            <person name="Hensen N."/>
            <person name="Bonometti L."/>
            <person name="Westerberg I."/>
            <person name="Brannstrom I.O."/>
            <person name="Guillou S."/>
            <person name="Cros-Aarteil S."/>
            <person name="Calhoun S."/>
            <person name="Kuo A."/>
            <person name="Mondo S."/>
            <person name="Pangilinan J."/>
            <person name="Riley R."/>
            <person name="Labutti K."/>
            <person name="Andreopoulos B."/>
            <person name="Lipzen A."/>
            <person name="Chen C."/>
            <person name="Yanf M."/>
            <person name="Daum C."/>
            <person name="Ng V."/>
            <person name="Clum A."/>
            <person name="Steindorff A."/>
            <person name="Ohm R."/>
            <person name="Martin F."/>
            <person name="Silar P."/>
            <person name="Natvig D."/>
            <person name="Lalanne C."/>
            <person name="Gautier V."/>
            <person name="Ament-Velasquez S.L."/>
            <person name="Kruys A."/>
            <person name="Hutchinson M.I."/>
            <person name="Powell A.J."/>
            <person name="Barry K."/>
            <person name="Miller A.N."/>
            <person name="Grigoriev I.V."/>
            <person name="Debuchy R."/>
            <person name="Gladieux P."/>
            <person name="Thoren M.H."/>
            <person name="Johannesson H."/>
        </authorList>
    </citation>
    <scope>NUCLEOTIDE SEQUENCE</scope>
    <source>
        <strain evidence="3">CBS 955.72</strain>
    </source>
</reference>
<feature type="region of interest" description="Disordered" evidence="1">
    <location>
        <begin position="287"/>
        <end position="350"/>
    </location>
</feature>
<keyword evidence="4" id="KW-1185">Reference proteome</keyword>
<feature type="compositionally biased region" description="Low complexity" evidence="1">
    <location>
        <begin position="137"/>
        <end position="149"/>
    </location>
</feature>
<feature type="region of interest" description="Disordered" evidence="1">
    <location>
        <begin position="75"/>
        <end position="175"/>
    </location>
</feature>
<dbReference type="InterPro" id="IPR025676">
    <property type="entry name" value="Clr5_dom"/>
</dbReference>
<proteinExistence type="predicted"/>
<reference evidence="3" key="1">
    <citation type="journal article" date="2023" name="Mol. Phylogenet. Evol.">
        <title>Genome-scale phylogeny and comparative genomics of the fungal order Sordariales.</title>
        <authorList>
            <person name="Hensen N."/>
            <person name="Bonometti L."/>
            <person name="Westerberg I."/>
            <person name="Brannstrom I.O."/>
            <person name="Guillou S."/>
            <person name="Cros-Aarteil S."/>
            <person name="Calhoun S."/>
            <person name="Haridas S."/>
            <person name="Kuo A."/>
            <person name="Mondo S."/>
            <person name="Pangilinan J."/>
            <person name="Riley R."/>
            <person name="LaButti K."/>
            <person name="Andreopoulos B."/>
            <person name="Lipzen A."/>
            <person name="Chen C."/>
            <person name="Yan M."/>
            <person name="Daum C."/>
            <person name="Ng V."/>
            <person name="Clum A."/>
            <person name="Steindorff A."/>
            <person name="Ohm R.A."/>
            <person name="Martin F."/>
            <person name="Silar P."/>
            <person name="Natvig D.O."/>
            <person name="Lalanne C."/>
            <person name="Gautier V."/>
            <person name="Ament-Velasquez S.L."/>
            <person name="Kruys A."/>
            <person name="Hutchinson M.I."/>
            <person name="Powell A.J."/>
            <person name="Barry K."/>
            <person name="Miller A.N."/>
            <person name="Grigoriev I.V."/>
            <person name="Debuchy R."/>
            <person name="Gladieux P."/>
            <person name="Hiltunen Thoren M."/>
            <person name="Johannesson H."/>
        </authorList>
    </citation>
    <scope>NUCLEOTIDE SEQUENCE</scope>
    <source>
        <strain evidence="3">CBS 955.72</strain>
    </source>
</reference>
<protein>
    <recommendedName>
        <fullName evidence="2">Clr5 domain-containing protein</fullName>
    </recommendedName>
</protein>
<feature type="compositionally biased region" description="Low complexity" evidence="1">
    <location>
        <begin position="196"/>
        <end position="224"/>
    </location>
</feature>
<gene>
    <name evidence="3" type="ORF">B0T25DRAFT_223732</name>
</gene>
<dbReference type="Proteomes" id="UP001275084">
    <property type="component" value="Unassembled WGS sequence"/>
</dbReference>
<accession>A0AAJ0HK12</accession>
<evidence type="ECO:0000259" key="2">
    <source>
        <dbReference type="Pfam" id="PF14420"/>
    </source>
</evidence>
<evidence type="ECO:0000256" key="1">
    <source>
        <dbReference type="SAM" id="MobiDB-lite"/>
    </source>
</evidence>
<dbReference type="Pfam" id="PF14420">
    <property type="entry name" value="Clr5"/>
    <property type="match status" value="1"/>
</dbReference>